<feature type="region of interest" description="Disordered" evidence="1">
    <location>
        <begin position="1"/>
        <end position="44"/>
    </location>
</feature>
<organism evidence="2 3">
    <name type="scientific">Streptomyces galbus</name>
    <dbReference type="NCBI Taxonomy" id="33898"/>
    <lineage>
        <taxon>Bacteria</taxon>
        <taxon>Bacillati</taxon>
        <taxon>Actinomycetota</taxon>
        <taxon>Actinomycetes</taxon>
        <taxon>Kitasatosporales</taxon>
        <taxon>Streptomycetaceae</taxon>
        <taxon>Streptomyces</taxon>
    </lineage>
</organism>
<reference evidence="2 3" key="1">
    <citation type="submission" date="2020-04" db="EMBL/GenBank/DDBJ databases">
        <title>Genome sequence of Streptomyces galbus strain I339.</title>
        <authorList>
            <person name="Silva E.A.N."/>
            <person name="Merces M."/>
            <person name="Castelo Branco A.P.O.T."/>
            <person name="Vasconcelos P.C."/>
            <person name="Costa N.P."/>
            <person name="Marinho G.C.S."/>
            <person name="Oliveira C.J.B."/>
            <person name="Araujo D."/>
            <person name="Rodrigues Junior V.S."/>
            <person name="Almeida R."/>
            <person name="Silva Filho U.R."/>
            <person name="Andrade A.S.A."/>
            <person name="Cibulski S.P."/>
        </authorList>
    </citation>
    <scope>NUCLEOTIDE SEQUENCE [LARGE SCALE GENOMIC DNA]</scope>
    <source>
        <strain evidence="2 3">I339</strain>
    </source>
</reference>
<dbReference type="EMBL" id="JAAXMD010000528">
    <property type="protein sequence ID" value="NKQ28864.1"/>
    <property type="molecule type" value="Genomic_DNA"/>
</dbReference>
<feature type="compositionally biased region" description="Pro residues" evidence="1">
    <location>
        <begin position="23"/>
        <end position="32"/>
    </location>
</feature>
<evidence type="ECO:0008006" key="4">
    <source>
        <dbReference type="Google" id="ProtNLM"/>
    </source>
</evidence>
<name>A0ABX1ITB3_STRGB</name>
<keyword evidence="3" id="KW-1185">Reference proteome</keyword>
<evidence type="ECO:0000256" key="1">
    <source>
        <dbReference type="SAM" id="MobiDB-lite"/>
    </source>
</evidence>
<protein>
    <recommendedName>
        <fullName evidence="4">FUSC family protein</fullName>
    </recommendedName>
</protein>
<comment type="caution">
    <text evidence="2">The sequence shown here is derived from an EMBL/GenBank/DDBJ whole genome shotgun (WGS) entry which is preliminary data.</text>
</comment>
<gene>
    <name evidence="2" type="ORF">HF200_32100</name>
</gene>
<evidence type="ECO:0000313" key="3">
    <source>
        <dbReference type="Proteomes" id="UP000744032"/>
    </source>
</evidence>
<evidence type="ECO:0000313" key="2">
    <source>
        <dbReference type="EMBL" id="NKQ28864.1"/>
    </source>
</evidence>
<dbReference type="Proteomes" id="UP000744032">
    <property type="component" value="Unassembled WGS sequence"/>
</dbReference>
<feature type="compositionally biased region" description="Low complexity" evidence="1">
    <location>
        <begin position="33"/>
        <end position="44"/>
    </location>
</feature>
<sequence length="82" mass="8230">MTGRRARAAAHALAVRRAIGRRPQPPESPPADAPDGVRAPAAPGPAVRAALDALTALDTRLDALALLYPPPHAPSAATAAAS</sequence>
<proteinExistence type="predicted"/>
<dbReference type="RefSeq" id="WP_168376468.1">
    <property type="nucleotide sequence ID" value="NZ_JAAXMD010000528.1"/>
</dbReference>
<accession>A0ABX1ITB3</accession>